<dbReference type="Proteomes" id="UP000251314">
    <property type="component" value="Unassembled WGS sequence"/>
</dbReference>
<organism evidence="2 3">
    <name type="scientific">Phytophthora cactorum</name>
    <dbReference type="NCBI Taxonomy" id="29920"/>
    <lineage>
        <taxon>Eukaryota</taxon>
        <taxon>Sar</taxon>
        <taxon>Stramenopiles</taxon>
        <taxon>Oomycota</taxon>
        <taxon>Peronosporomycetes</taxon>
        <taxon>Peronosporales</taxon>
        <taxon>Peronosporaceae</taxon>
        <taxon>Phytophthora</taxon>
    </lineage>
</organism>
<reference evidence="2 3" key="1">
    <citation type="submission" date="2018-01" db="EMBL/GenBank/DDBJ databases">
        <title>Draft genome of the strawberry crown rot pathogen Phytophthora cactorum.</title>
        <authorList>
            <person name="Armitage A.D."/>
            <person name="Lysoe E."/>
            <person name="Nellist C.F."/>
            <person name="Harrison R.J."/>
            <person name="Brurberg M.B."/>
        </authorList>
    </citation>
    <scope>NUCLEOTIDE SEQUENCE [LARGE SCALE GENOMIC DNA]</scope>
    <source>
        <strain evidence="2 3">10300</strain>
    </source>
</reference>
<evidence type="ECO:0000259" key="1">
    <source>
        <dbReference type="Pfam" id="PF07727"/>
    </source>
</evidence>
<dbReference type="EMBL" id="MJFZ01000069">
    <property type="protein sequence ID" value="RAW39325.1"/>
    <property type="molecule type" value="Genomic_DNA"/>
</dbReference>
<dbReference type="Pfam" id="PF07727">
    <property type="entry name" value="RVT_2"/>
    <property type="match status" value="1"/>
</dbReference>
<gene>
    <name evidence="2" type="ORF">PC110_g4454</name>
</gene>
<feature type="domain" description="Reverse transcriptase Ty1/copia-type" evidence="1">
    <location>
        <begin position="87"/>
        <end position="149"/>
    </location>
</feature>
<keyword evidence="3" id="KW-1185">Reference proteome</keyword>
<proteinExistence type="predicted"/>
<accession>A0A329SRY4</accession>
<protein>
    <recommendedName>
        <fullName evidence="1">Reverse transcriptase Ty1/copia-type domain-containing protein</fullName>
    </recommendedName>
</protein>
<evidence type="ECO:0000313" key="3">
    <source>
        <dbReference type="Proteomes" id="UP000251314"/>
    </source>
</evidence>
<dbReference type="OrthoDB" id="127120at2759"/>
<evidence type="ECO:0000313" key="2">
    <source>
        <dbReference type="EMBL" id="RAW39325.1"/>
    </source>
</evidence>
<dbReference type="VEuPathDB" id="FungiDB:PC110_g4454"/>
<comment type="caution">
    <text evidence="2">The sequence shown here is derived from an EMBL/GenBank/DDBJ whole genome shotgun (WGS) entry which is preliminary data.</text>
</comment>
<sequence>MTTARHSRRIAQRTEPRAHAFSFLGEVVRTSMNIAEAKRSLEWEVAIDEEVKALFDNGTFESVDALPETKVVDYTLQLRLKTRGMLVTVRLFFAIVVKRKRCVRQGDVPSAYVKAALHEELCMKPVPGFASGKPFGKVWQLRKALYGLR</sequence>
<dbReference type="InterPro" id="IPR013103">
    <property type="entry name" value="RVT_2"/>
</dbReference>
<dbReference type="AlphaFoldDB" id="A0A329SRY4"/>
<name>A0A329SRY4_9STRA</name>